<accession>A0A1G9MHA8</accession>
<reference evidence="2 3" key="1">
    <citation type="submission" date="2016-10" db="EMBL/GenBank/DDBJ databases">
        <authorList>
            <person name="de Groot N.N."/>
        </authorList>
    </citation>
    <scope>NUCLEOTIDE SEQUENCE [LARGE SCALE GENOMIC DNA]</scope>
    <source>
        <strain evidence="2 3">CGMCC 4.5681</strain>
    </source>
</reference>
<dbReference type="RefSeq" id="WP_090772028.1">
    <property type="nucleotide sequence ID" value="NZ_FNFB01000028.1"/>
</dbReference>
<keyword evidence="3" id="KW-1185">Reference proteome</keyword>
<dbReference type="Proteomes" id="UP000198683">
    <property type="component" value="Unassembled WGS sequence"/>
</dbReference>
<feature type="region of interest" description="Disordered" evidence="1">
    <location>
        <begin position="108"/>
        <end position="134"/>
    </location>
</feature>
<name>A0A1G9MHA8_9ACTN</name>
<feature type="region of interest" description="Disordered" evidence="1">
    <location>
        <begin position="1"/>
        <end position="20"/>
    </location>
</feature>
<gene>
    <name evidence="2" type="ORF">SAMN05421874_12830</name>
</gene>
<dbReference type="AlphaFoldDB" id="A0A1G9MHA8"/>
<sequence length="291" mass="31456">MFDHSMLPTTPGAIIGYRKSGKPIRLIAGGAPEGEGGGEGQPQGEPQNSGGPEAGVTQPDQQQSTTPDPLNSRQREEQVNPDAIKVEQLPSWAQKLIRETRTEAAEFRNQLRDAQKAADEAAKAKGPSAEEITQQVQSDLAKQIGKALGLIGEEQKELTPEQIIEQLTGERDSTAKERDEERDRHRRALMELAVHRQGLKLGADPDALLDSRSFLKKVRDLDTDADDFAQKLGEVIELAVTENPKFKAGSLAGPPSRSGGEFAGGPGGRAPNAEPSIDDFRKQRTAKKSSQ</sequence>
<feature type="compositionally biased region" description="Basic and acidic residues" evidence="1">
    <location>
        <begin position="168"/>
        <end position="183"/>
    </location>
</feature>
<dbReference type="STRING" id="683260.SAMN05421874_12830"/>
<dbReference type="OrthoDB" id="4546967at2"/>
<feature type="region of interest" description="Disordered" evidence="1">
    <location>
        <begin position="244"/>
        <end position="291"/>
    </location>
</feature>
<feature type="compositionally biased region" description="Low complexity" evidence="1">
    <location>
        <begin position="42"/>
        <end position="69"/>
    </location>
</feature>
<feature type="region of interest" description="Disordered" evidence="1">
    <location>
        <begin position="25"/>
        <end position="92"/>
    </location>
</feature>
<evidence type="ECO:0000313" key="2">
    <source>
        <dbReference type="EMBL" id="SDL73381.1"/>
    </source>
</evidence>
<evidence type="ECO:0000256" key="1">
    <source>
        <dbReference type="SAM" id="MobiDB-lite"/>
    </source>
</evidence>
<feature type="compositionally biased region" description="Basic and acidic residues" evidence="1">
    <location>
        <begin position="108"/>
        <end position="123"/>
    </location>
</feature>
<evidence type="ECO:0000313" key="3">
    <source>
        <dbReference type="Proteomes" id="UP000198683"/>
    </source>
</evidence>
<proteinExistence type="predicted"/>
<dbReference type="EMBL" id="FNFB01000028">
    <property type="protein sequence ID" value="SDL73381.1"/>
    <property type="molecule type" value="Genomic_DNA"/>
</dbReference>
<feature type="region of interest" description="Disordered" evidence="1">
    <location>
        <begin position="165"/>
        <end position="184"/>
    </location>
</feature>
<organism evidence="2 3">
    <name type="scientific">Nonomuraea maritima</name>
    <dbReference type="NCBI Taxonomy" id="683260"/>
    <lineage>
        <taxon>Bacteria</taxon>
        <taxon>Bacillati</taxon>
        <taxon>Actinomycetota</taxon>
        <taxon>Actinomycetes</taxon>
        <taxon>Streptosporangiales</taxon>
        <taxon>Streptosporangiaceae</taxon>
        <taxon>Nonomuraea</taxon>
    </lineage>
</organism>
<protein>
    <submittedName>
        <fullName evidence="2">Uncharacterized protein</fullName>
    </submittedName>
</protein>
<feature type="compositionally biased region" description="Gly residues" evidence="1">
    <location>
        <begin position="31"/>
        <end position="41"/>
    </location>
</feature>